<name>A0ABQ3Y0F4_9ACTN</name>
<reference evidence="1 2" key="1">
    <citation type="submission" date="2021-01" db="EMBL/GenBank/DDBJ databases">
        <title>Whole genome shotgun sequence of Actinoplanes deccanensis NBRC 13994.</title>
        <authorList>
            <person name="Komaki H."/>
            <person name="Tamura T."/>
        </authorList>
    </citation>
    <scope>NUCLEOTIDE SEQUENCE [LARGE SCALE GENOMIC DNA]</scope>
    <source>
        <strain evidence="1 2">NBRC 13994</strain>
    </source>
</reference>
<dbReference type="Proteomes" id="UP000609879">
    <property type="component" value="Unassembled WGS sequence"/>
</dbReference>
<evidence type="ECO:0000313" key="1">
    <source>
        <dbReference type="EMBL" id="GID73335.1"/>
    </source>
</evidence>
<organism evidence="1 2">
    <name type="scientific">Paractinoplanes deccanensis</name>
    <dbReference type="NCBI Taxonomy" id="113561"/>
    <lineage>
        <taxon>Bacteria</taxon>
        <taxon>Bacillati</taxon>
        <taxon>Actinomycetota</taxon>
        <taxon>Actinomycetes</taxon>
        <taxon>Micromonosporales</taxon>
        <taxon>Micromonosporaceae</taxon>
        <taxon>Paractinoplanes</taxon>
    </lineage>
</organism>
<protein>
    <submittedName>
        <fullName evidence="1">Uncharacterized protein</fullName>
    </submittedName>
</protein>
<accession>A0ABQ3Y0F4</accession>
<gene>
    <name evidence="1" type="ORF">Ade02nite_19760</name>
</gene>
<proteinExistence type="predicted"/>
<comment type="caution">
    <text evidence="1">The sequence shown here is derived from an EMBL/GenBank/DDBJ whole genome shotgun (WGS) entry which is preliminary data.</text>
</comment>
<dbReference type="RefSeq" id="WP_203761260.1">
    <property type="nucleotide sequence ID" value="NZ_BAAABO010000029.1"/>
</dbReference>
<sequence>MPRTALTNIIEPTRAGVAFPQGTLADAANGNSIVNNGRVMVIAINSSASTVRNVTVTPTATVDGLAAAARTSPIPTSSSILLGPWDVGNYGAALQISADSSTDVRFQIIRFPG</sequence>
<evidence type="ECO:0000313" key="2">
    <source>
        <dbReference type="Proteomes" id="UP000609879"/>
    </source>
</evidence>
<dbReference type="EMBL" id="BOMI01000033">
    <property type="protein sequence ID" value="GID73335.1"/>
    <property type="molecule type" value="Genomic_DNA"/>
</dbReference>
<keyword evidence="2" id="KW-1185">Reference proteome</keyword>